<accession>A0A9W4SS48</accession>
<feature type="non-terminal residue" evidence="2">
    <location>
        <position position="1"/>
    </location>
</feature>
<dbReference type="Proteomes" id="UP001153678">
    <property type="component" value="Unassembled WGS sequence"/>
</dbReference>
<evidence type="ECO:0000313" key="2">
    <source>
        <dbReference type="EMBL" id="CAI2180944.1"/>
    </source>
</evidence>
<comment type="caution">
    <text evidence="2">The sequence shown here is derived from an EMBL/GenBank/DDBJ whole genome shotgun (WGS) entry which is preliminary data.</text>
</comment>
<dbReference type="AlphaFoldDB" id="A0A9W4SS48"/>
<organism evidence="2 3">
    <name type="scientific">Funneliformis geosporum</name>
    <dbReference type="NCBI Taxonomy" id="1117311"/>
    <lineage>
        <taxon>Eukaryota</taxon>
        <taxon>Fungi</taxon>
        <taxon>Fungi incertae sedis</taxon>
        <taxon>Mucoromycota</taxon>
        <taxon>Glomeromycotina</taxon>
        <taxon>Glomeromycetes</taxon>
        <taxon>Glomerales</taxon>
        <taxon>Glomeraceae</taxon>
        <taxon>Funneliformis</taxon>
    </lineage>
</organism>
<gene>
    <name evidence="2" type="ORF">FWILDA_LOCUS9835</name>
</gene>
<reference evidence="2" key="1">
    <citation type="submission" date="2022-08" db="EMBL/GenBank/DDBJ databases">
        <authorList>
            <person name="Kallberg Y."/>
            <person name="Tangrot J."/>
            <person name="Rosling A."/>
        </authorList>
    </citation>
    <scope>NUCLEOTIDE SEQUENCE</scope>
    <source>
        <strain evidence="2">Wild A</strain>
    </source>
</reference>
<dbReference type="EMBL" id="CAMKVN010002409">
    <property type="protein sequence ID" value="CAI2180944.1"/>
    <property type="molecule type" value="Genomic_DNA"/>
</dbReference>
<evidence type="ECO:0000256" key="1">
    <source>
        <dbReference type="SAM" id="MobiDB-lite"/>
    </source>
</evidence>
<name>A0A9W4SS48_9GLOM</name>
<feature type="compositionally biased region" description="Polar residues" evidence="1">
    <location>
        <begin position="83"/>
        <end position="92"/>
    </location>
</feature>
<proteinExistence type="predicted"/>
<evidence type="ECO:0000313" key="3">
    <source>
        <dbReference type="Proteomes" id="UP001153678"/>
    </source>
</evidence>
<feature type="region of interest" description="Disordered" evidence="1">
    <location>
        <begin position="77"/>
        <end position="116"/>
    </location>
</feature>
<sequence>MGDNAENIYPYEISFIDNKQLERNNNERYRFFYHKDKNITIKDNSYSEKIKELQNQTNLMPEEEGRKFVEDLETELNKKTGKENQVQQTVNPHLNKAKETALKPRAYYNDQPPFYR</sequence>
<protein>
    <submittedName>
        <fullName evidence="2">14912_t:CDS:1</fullName>
    </submittedName>
</protein>
<keyword evidence="3" id="KW-1185">Reference proteome</keyword>